<evidence type="ECO:0000256" key="15">
    <source>
        <dbReference type="SAM" id="MobiDB-lite"/>
    </source>
</evidence>
<accession>A0A8J5KE34</accession>
<evidence type="ECO:0000256" key="8">
    <source>
        <dbReference type="ARBA" id="ARBA00023306"/>
    </source>
</evidence>
<keyword evidence="4" id="KW-0597">Phosphoprotein</keyword>
<dbReference type="PROSITE" id="PS51425">
    <property type="entry name" value="SCD"/>
    <property type="match status" value="1"/>
</dbReference>
<feature type="compositionally biased region" description="Acidic residues" evidence="15">
    <location>
        <begin position="1050"/>
        <end position="1071"/>
    </location>
</feature>
<keyword evidence="3" id="KW-0158">Chromosome</keyword>
<dbReference type="Pfam" id="PF21581">
    <property type="entry name" value="SCD"/>
    <property type="match status" value="1"/>
</dbReference>
<evidence type="ECO:0000256" key="13">
    <source>
        <dbReference type="ARBA" id="ARBA00081834"/>
    </source>
</evidence>
<dbReference type="GO" id="GO:0007062">
    <property type="term" value="P:sister chromatid cohesion"/>
    <property type="evidence" value="ECO:0007669"/>
    <property type="project" value="TreeGrafter"/>
</dbReference>
<evidence type="ECO:0000256" key="4">
    <source>
        <dbReference type="ARBA" id="ARBA00022553"/>
    </source>
</evidence>
<evidence type="ECO:0000256" key="14">
    <source>
        <dbReference type="ARBA" id="ARBA00082975"/>
    </source>
</evidence>
<dbReference type="GO" id="GO:0003682">
    <property type="term" value="F:chromatin binding"/>
    <property type="evidence" value="ECO:0007669"/>
    <property type="project" value="TreeGrafter"/>
</dbReference>
<keyword evidence="7" id="KW-0469">Meiosis</keyword>
<dbReference type="InterPro" id="IPR017956">
    <property type="entry name" value="AT_hook_DNA-bd_motif"/>
</dbReference>
<evidence type="ECO:0000313" key="17">
    <source>
        <dbReference type="EMBL" id="KAG6478557.1"/>
    </source>
</evidence>
<evidence type="ECO:0000256" key="7">
    <source>
        <dbReference type="ARBA" id="ARBA00023254"/>
    </source>
</evidence>
<keyword evidence="8" id="KW-0131">Cell cycle</keyword>
<dbReference type="EMBL" id="JACMSC010000017">
    <property type="protein sequence ID" value="KAG6478557.1"/>
    <property type="molecule type" value="Genomic_DNA"/>
</dbReference>
<dbReference type="InterPro" id="IPR016024">
    <property type="entry name" value="ARM-type_fold"/>
</dbReference>
<dbReference type="GO" id="GO:0051321">
    <property type="term" value="P:meiotic cell cycle"/>
    <property type="evidence" value="ECO:0007669"/>
    <property type="project" value="UniProtKB-KW"/>
</dbReference>
<evidence type="ECO:0000256" key="6">
    <source>
        <dbReference type="ARBA" id="ARBA00023242"/>
    </source>
</evidence>
<dbReference type="FunFam" id="1.25.10.10:FF:000449">
    <property type="entry name" value="Cohesin subunit SA-3"/>
    <property type="match status" value="1"/>
</dbReference>
<sequence>MEHAAVVPEAPVRRKRGRPPKNASKAGVSKPSVSTVEKVDRSPTNEEQGSGDGSYDAFDDHAPKAKRKAAIRAAGWKEDQSLIDVIKHNGRVINHAVKKWIERYELDPKPATIEILMLLFEACGAKYKLEVASFEETNVDDVVVSLVELAKKGEIEDNFNSKQKELKNFKENLASFWDNLVIECQNGPLFDKFLFEKCMDYAIALSCTPPRVYRHVASLVGLQLVTSLINVAKMLSGQRETTQRQLNTEKKKNNDGPRLESLNKRLSQTHEKITTMEEMMRKLFKGLFMHRYRDVDPEIRMSCISSLGNWILLYPSLFLQDLYLKYLGWTLNDKSPGVRKASIIALQNLYEVDDNVPSLGLFTERFCSRMIELADDIDIAVAVSAIGLLKQLLRHQLLTDDELGPLYDLLIDEPPLIRRAIGELVYDHLIAQKIKSSHSGRKDGEEESSEVHLGRMLQILREFPDDPMLSTYVIDDVWDNMKAMKDWKCIISMLLDENPHIELTDVDATNLVRLLYASARKAVGDKIVPAADGRKQYYTKVQKLIKWAWDWLVFKPESVSFATLVSILSISSQVVTMETFENNRRKITTAMMKKYPQLLHKYIADKAKISSLVEIMGLLKLELFSLQRQDQNFKAILELIVDAFFKHGEKDTLRSCIRVITFCSTDSPADLQDYAQNKLKDLENDLIIKLKAAIKEVEVKCFLLLNMYLHVAWSLTFIDVESPESSINELLSKRATLFEQLECFINELPNAPQEGRIGNLLSYRVCVILADLWCLFENSRFSSTKLHRLGYHPDISSVEKFWKLSQQLLSISDETEEEDSNEEYIEDTNRDVVMIAAAKLVIHRVTKDYLAAEIISHFVMHGASITNIIKNFITSLRKTAKDEMPSIFFEALKKTYQRQALGNESLASNTYSDCKDLSSRLSATFGGAARNKHKWEILKIIKDGISYAFSDAPKHLSFLEVAVLPFVTKLPISDLLEILKDVQKRSDKVNINEDPSGWRPYSVFVEYLQEKCAKNDLQDEKEGNLPKRRGRPRKAMNVEGKRLFDGHESSEEDSISGSEQDDQDEEEDEEAQQPLIHTFRASASKLRSMRVAQPDSSARQAGSGRTTGTDH</sequence>
<dbReference type="SUPFAM" id="SSF48371">
    <property type="entry name" value="ARM repeat"/>
    <property type="match status" value="1"/>
</dbReference>
<dbReference type="Proteomes" id="UP000734854">
    <property type="component" value="Unassembled WGS sequence"/>
</dbReference>
<dbReference type="Pfam" id="PF24571">
    <property type="entry name" value="HEAT_SCC3-SA"/>
    <property type="match status" value="2"/>
</dbReference>
<reference evidence="17 18" key="1">
    <citation type="submission" date="2020-08" db="EMBL/GenBank/DDBJ databases">
        <title>Plant Genome Project.</title>
        <authorList>
            <person name="Zhang R.-G."/>
        </authorList>
    </citation>
    <scope>NUCLEOTIDE SEQUENCE [LARGE SCALE GENOMIC DNA]</scope>
    <source>
        <tissue evidence="17">Rhizome</tissue>
    </source>
</reference>
<dbReference type="AlphaFoldDB" id="A0A8J5KE34"/>
<dbReference type="InterPro" id="IPR056396">
    <property type="entry name" value="HEAT_SCC3-SA"/>
</dbReference>
<comment type="subcellular location">
    <subcellularLocation>
        <location evidence="1">Chromosome</location>
    </subcellularLocation>
</comment>
<evidence type="ECO:0000256" key="2">
    <source>
        <dbReference type="ARBA" id="ARBA00005486"/>
    </source>
</evidence>
<comment type="subunit">
    <text evidence="10">Component of the meiosis-specific cohesin complex, which also contains the SMC1 (SMC1A or SMC1B) and SMC3 heterodimer. Such complex likely contains RAD21, or the meiosis-specific related protein REC8. Interacts with CCDC79/TERB1; recruiting cohesin to telomeres to develop structural rigidity.</text>
</comment>
<dbReference type="SMART" id="SM00384">
    <property type="entry name" value="AT_hook"/>
    <property type="match status" value="2"/>
</dbReference>
<feature type="region of interest" description="Disordered" evidence="15">
    <location>
        <begin position="240"/>
        <end position="260"/>
    </location>
</feature>
<feature type="compositionally biased region" description="Polar residues" evidence="15">
    <location>
        <begin position="1094"/>
        <end position="1111"/>
    </location>
</feature>
<dbReference type="GO" id="GO:0003677">
    <property type="term" value="F:DNA binding"/>
    <property type="evidence" value="ECO:0007669"/>
    <property type="project" value="InterPro"/>
</dbReference>
<dbReference type="InterPro" id="IPR013721">
    <property type="entry name" value="STAG"/>
</dbReference>
<evidence type="ECO:0000256" key="12">
    <source>
        <dbReference type="ARBA" id="ARBA00077200"/>
    </source>
</evidence>
<protein>
    <recommendedName>
        <fullName evidence="11">Cohesin subunit SA-3</fullName>
    </recommendedName>
    <alternativeName>
        <fullName evidence="13">SCC3 homolog 3</fullName>
    </alternativeName>
    <alternativeName>
        <fullName evidence="12">Stromal antigen 3</fullName>
    </alternativeName>
    <alternativeName>
        <fullName evidence="14">Stromalin-3</fullName>
    </alternativeName>
</protein>
<dbReference type="GO" id="GO:0008278">
    <property type="term" value="C:cohesin complex"/>
    <property type="evidence" value="ECO:0007669"/>
    <property type="project" value="TreeGrafter"/>
</dbReference>
<dbReference type="PANTHER" id="PTHR11199">
    <property type="entry name" value="STROMAL ANTIGEN"/>
    <property type="match status" value="1"/>
</dbReference>
<keyword evidence="5" id="KW-0159">Chromosome partition</keyword>
<comment type="similarity">
    <text evidence="2">Belongs to the SCC3 family.</text>
</comment>
<evidence type="ECO:0000259" key="16">
    <source>
        <dbReference type="PROSITE" id="PS51425"/>
    </source>
</evidence>
<feature type="compositionally biased region" description="Basic and acidic residues" evidence="15">
    <location>
        <begin position="1015"/>
        <end position="1025"/>
    </location>
</feature>
<evidence type="ECO:0000256" key="3">
    <source>
        <dbReference type="ARBA" id="ARBA00022454"/>
    </source>
</evidence>
<dbReference type="Gene3D" id="1.25.10.10">
    <property type="entry name" value="Leucine-rich Repeat Variant"/>
    <property type="match status" value="1"/>
</dbReference>
<comment type="function">
    <text evidence="9">Meiosis specific component of cohesin complex. The cohesin complex is required for the cohesion of sister chromatids after DNA replication. The cohesin complex apparently forms a large proteinaceous ring within which sister chromatids can be trapped. At anaphase, the complex is cleaved and dissociates from chromatin, allowing sister chromatids to segregate. The meiosis-specific cohesin complex probably replaces mitosis specific cohesin complex when it dissociates from chromatin during prophase I.</text>
</comment>
<gene>
    <name evidence="17" type="ORF">ZIOFF_062000</name>
</gene>
<dbReference type="InterPro" id="IPR039662">
    <property type="entry name" value="Cohesin_Scc3/SA"/>
</dbReference>
<feature type="compositionally biased region" description="Basic and acidic residues" evidence="15">
    <location>
        <begin position="1039"/>
        <end position="1049"/>
    </location>
</feature>
<dbReference type="InterPro" id="IPR020839">
    <property type="entry name" value="SCD"/>
</dbReference>
<evidence type="ECO:0000256" key="10">
    <source>
        <dbReference type="ARBA" id="ARBA00064253"/>
    </source>
</evidence>
<comment type="caution">
    <text evidence="17">The sequence shown here is derived from an EMBL/GenBank/DDBJ whole genome shotgun (WGS) entry which is preliminary data.</text>
</comment>
<organism evidence="17 18">
    <name type="scientific">Zingiber officinale</name>
    <name type="common">Ginger</name>
    <name type="synonym">Amomum zingiber</name>
    <dbReference type="NCBI Taxonomy" id="94328"/>
    <lineage>
        <taxon>Eukaryota</taxon>
        <taxon>Viridiplantae</taxon>
        <taxon>Streptophyta</taxon>
        <taxon>Embryophyta</taxon>
        <taxon>Tracheophyta</taxon>
        <taxon>Spermatophyta</taxon>
        <taxon>Magnoliopsida</taxon>
        <taxon>Liliopsida</taxon>
        <taxon>Zingiberales</taxon>
        <taxon>Zingiberaceae</taxon>
        <taxon>Zingiber</taxon>
    </lineage>
</organism>
<keyword evidence="6" id="KW-0539">Nucleus</keyword>
<evidence type="ECO:0000256" key="1">
    <source>
        <dbReference type="ARBA" id="ARBA00004286"/>
    </source>
</evidence>
<evidence type="ECO:0000256" key="9">
    <source>
        <dbReference type="ARBA" id="ARBA00057292"/>
    </source>
</evidence>
<proteinExistence type="inferred from homology"/>
<feature type="region of interest" description="Disordered" evidence="15">
    <location>
        <begin position="1015"/>
        <end position="1111"/>
    </location>
</feature>
<feature type="domain" description="SCD" evidence="16">
    <location>
        <begin position="288"/>
        <end position="373"/>
    </location>
</feature>
<dbReference type="GO" id="GO:0007059">
    <property type="term" value="P:chromosome segregation"/>
    <property type="evidence" value="ECO:0007669"/>
    <property type="project" value="UniProtKB-KW"/>
</dbReference>
<name>A0A8J5KE34_ZINOF</name>
<dbReference type="Pfam" id="PF08514">
    <property type="entry name" value="STAG"/>
    <property type="match status" value="1"/>
</dbReference>
<feature type="compositionally biased region" description="Basic and acidic residues" evidence="15">
    <location>
        <begin position="247"/>
        <end position="260"/>
    </location>
</feature>
<dbReference type="PANTHER" id="PTHR11199:SF0">
    <property type="entry name" value="LD34181P-RELATED"/>
    <property type="match status" value="1"/>
</dbReference>
<evidence type="ECO:0000256" key="5">
    <source>
        <dbReference type="ARBA" id="ARBA00022829"/>
    </source>
</evidence>
<dbReference type="GO" id="GO:0005634">
    <property type="term" value="C:nucleus"/>
    <property type="evidence" value="ECO:0007669"/>
    <property type="project" value="TreeGrafter"/>
</dbReference>
<dbReference type="GO" id="GO:0000785">
    <property type="term" value="C:chromatin"/>
    <property type="evidence" value="ECO:0007669"/>
    <property type="project" value="TreeGrafter"/>
</dbReference>
<evidence type="ECO:0000256" key="11">
    <source>
        <dbReference type="ARBA" id="ARBA00067279"/>
    </source>
</evidence>
<dbReference type="InterPro" id="IPR011989">
    <property type="entry name" value="ARM-like"/>
</dbReference>
<evidence type="ECO:0000313" key="18">
    <source>
        <dbReference type="Proteomes" id="UP000734854"/>
    </source>
</evidence>
<keyword evidence="18" id="KW-1185">Reference proteome</keyword>
<feature type="region of interest" description="Disordered" evidence="15">
    <location>
        <begin position="1"/>
        <end position="60"/>
    </location>
</feature>